<feature type="transmembrane region" description="Helical" evidence="1">
    <location>
        <begin position="312"/>
        <end position="335"/>
    </location>
</feature>
<evidence type="ECO:0000256" key="1">
    <source>
        <dbReference type="SAM" id="Phobius"/>
    </source>
</evidence>
<feature type="transmembrane region" description="Helical" evidence="1">
    <location>
        <begin position="247"/>
        <end position="266"/>
    </location>
</feature>
<dbReference type="GeneID" id="94832846"/>
<feature type="transmembrane region" description="Helical" evidence="1">
    <location>
        <begin position="460"/>
        <end position="479"/>
    </location>
</feature>
<feature type="transmembrane region" description="Helical" evidence="1">
    <location>
        <begin position="491"/>
        <end position="513"/>
    </location>
</feature>
<dbReference type="RefSeq" id="XP_068367727.1">
    <property type="nucleotide sequence ID" value="XM_068498142.1"/>
</dbReference>
<comment type="caution">
    <text evidence="2">The sequence shown here is derived from an EMBL/GenBank/DDBJ whole genome shotgun (WGS) entry which is preliminary data.</text>
</comment>
<dbReference type="EMBL" id="MLAK01000344">
    <property type="protein sequence ID" value="OHT14591.1"/>
    <property type="molecule type" value="Genomic_DNA"/>
</dbReference>
<feature type="transmembrane region" description="Helical" evidence="1">
    <location>
        <begin position="428"/>
        <end position="448"/>
    </location>
</feature>
<accession>A0A1J4KTJ9</accession>
<evidence type="ECO:0008006" key="4">
    <source>
        <dbReference type="Google" id="ProtNLM"/>
    </source>
</evidence>
<keyword evidence="1" id="KW-1133">Transmembrane helix</keyword>
<proteinExistence type="predicted"/>
<gene>
    <name evidence="2" type="ORF">TRFO_15000</name>
</gene>
<feature type="transmembrane region" description="Helical" evidence="1">
    <location>
        <begin position="219"/>
        <end position="241"/>
    </location>
</feature>
<evidence type="ECO:0000313" key="3">
    <source>
        <dbReference type="Proteomes" id="UP000179807"/>
    </source>
</evidence>
<feature type="transmembrane region" description="Helical" evidence="1">
    <location>
        <begin position="167"/>
        <end position="198"/>
    </location>
</feature>
<dbReference type="Proteomes" id="UP000179807">
    <property type="component" value="Unassembled WGS sequence"/>
</dbReference>
<dbReference type="AlphaFoldDB" id="A0A1J4KTJ9"/>
<feature type="transmembrane region" description="Helical" evidence="1">
    <location>
        <begin position="102"/>
        <end position="123"/>
    </location>
</feature>
<reference evidence="2" key="1">
    <citation type="submission" date="2016-10" db="EMBL/GenBank/DDBJ databases">
        <authorList>
            <person name="Benchimol M."/>
            <person name="Almeida L.G."/>
            <person name="Vasconcelos A.T."/>
            <person name="Perreira-Neves A."/>
            <person name="Rosa I.A."/>
            <person name="Tasca T."/>
            <person name="Bogo M.R."/>
            <person name="de Souza W."/>
        </authorList>
    </citation>
    <scope>NUCLEOTIDE SEQUENCE [LARGE SCALE GENOMIC DNA]</scope>
    <source>
        <strain evidence="2">K</strain>
    </source>
</reference>
<sequence>MGFGEIIGSYLTIFYRTKLLQSTVISTIRIFQGTSSANSFSSGISNSPKKVIQFTTDAFSIISIDVFHLTSLTNEQNLYIISIAFTLFFSFLIIGFKRGFYVSLLSVVATVPFIPIGFCLGFFPSVLSMYLVGIPVILYFLGYLSNLTMNFIDYKLNHGGIKSFPKLILFILNGILFILRLFYSIVNFCVIIMFESLTKYSKWMLFMRKQLKVSDFPKTNTFLSMTNSFAIVMLALFFVIYDSPFLFIAEWIIMIVFLILLFIFLLRQTGSLKKEFTQINISSITGTESEMNEVSSSSSMHRFETTLTTKAINWYFLFAQILLIPVMKLICSASQDEKGLFLGITVFSVIFSLVAPLLFAVIFVHHTSKLKMILWRKEYRFYMDNSSSIAANLCMRVKDKYEFFPVLDIILRLFYAFFAFYNSKVAEWIPSVGCLLSMLFLFLFVLIIRPYRMTSMNIIAGGESLYLSIINIFGYLRLYKKISNETYSETMTIVMFIMMFVPLISALIVFTFIEFRKLSKVEDNQELRRNWDHNPDLILKNLDGRLDKYIYLLCGFVNLVGMTLFYSMLPPLKDFQYQGMHLFD</sequence>
<keyword evidence="1" id="KW-0812">Transmembrane</keyword>
<evidence type="ECO:0000313" key="2">
    <source>
        <dbReference type="EMBL" id="OHT14591.1"/>
    </source>
</evidence>
<dbReference type="VEuPathDB" id="TrichDB:TRFO_15000"/>
<keyword evidence="1" id="KW-0472">Membrane</keyword>
<organism evidence="2 3">
    <name type="scientific">Tritrichomonas foetus</name>
    <dbReference type="NCBI Taxonomy" id="1144522"/>
    <lineage>
        <taxon>Eukaryota</taxon>
        <taxon>Metamonada</taxon>
        <taxon>Parabasalia</taxon>
        <taxon>Tritrichomonadida</taxon>
        <taxon>Tritrichomonadidae</taxon>
        <taxon>Tritrichomonas</taxon>
    </lineage>
</organism>
<feature type="transmembrane region" description="Helical" evidence="1">
    <location>
        <begin position="78"/>
        <end position="96"/>
    </location>
</feature>
<feature type="transmembrane region" description="Helical" evidence="1">
    <location>
        <begin position="549"/>
        <end position="569"/>
    </location>
</feature>
<feature type="transmembrane region" description="Helical" evidence="1">
    <location>
        <begin position="403"/>
        <end position="422"/>
    </location>
</feature>
<name>A0A1J4KTJ9_9EUKA</name>
<feature type="transmembrane region" description="Helical" evidence="1">
    <location>
        <begin position="130"/>
        <end position="147"/>
    </location>
</feature>
<protein>
    <recommendedName>
        <fullName evidence="4">Transmembrane protein</fullName>
    </recommendedName>
</protein>
<keyword evidence="3" id="KW-1185">Reference proteome</keyword>
<feature type="transmembrane region" description="Helical" evidence="1">
    <location>
        <begin position="341"/>
        <end position="364"/>
    </location>
</feature>